<dbReference type="PROSITE" id="PS51257">
    <property type="entry name" value="PROKAR_LIPOPROTEIN"/>
    <property type="match status" value="1"/>
</dbReference>
<accession>A0A8J3S3D1</accession>
<dbReference type="InterPro" id="IPR056303">
    <property type="entry name" value="AMIN-like"/>
</dbReference>
<evidence type="ECO:0000259" key="3">
    <source>
        <dbReference type="Pfam" id="PF24837"/>
    </source>
</evidence>
<dbReference type="Pfam" id="PF24837">
    <property type="entry name" value="AMIN-like"/>
    <property type="match status" value="1"/>
</dbReference>
<evidence type="ECO:0000313" key="5">
    <source>
        <dbReference type="Proteomes" id="UP000655044"/>
    </source>
</evidence>
<gene>
    <name evidence="4" type="ORF">Pro02_44780</name>
</gene>
<feature type="region of interest" description="Disordered" evidence="1">
    <location>
        <begin position="22"/>
        <end position="89"/>
    </location>
</feature>
<dbReference type="AlphaFoldDB" id="A0A8J3S3D1"/>
<dbReference type="RefSeq" id="WP_189242847.1">
    <property type="nucleotide sequence ID" value="NZ_BMQP01000023.1"/>
</dbReference>
<comment type="caution">
    <text evidence="4">The sequence shown here is derived from an EMBL/GenBank/DDBJ whole genome shotgun (WGS) entry which is preliminary data.</text>
</comment>
<dbReference type="EMBL" id="BOOI01000041">
    <property type="protein sequence ID" value="GIH86070.1"/>
    <property type="molecule type" value="Genomic_DNA"/>
</dbReference>
<keyword evidence="2" id="KW-0732">Signal</keyword>
<feature type="domain" description="AMIN-like" evidence="3">
    <location>
        <begin position="93"/>
        <end position="216"/>
    </location>
</feature>
<evidence type="ECO:0000256" key="1">
    <source>
        <dbReference type="SAM" id="MobiDB-lite"/>
    </source>
</evidence>
<feature type="signal peptide" evidence="2">
    <location>
        <begin position="1"/>
        <end position="27"/>
    </location>
</feature>
<feature type="chain" id="PRO_5035191526" description="AMIN-like domain-containing protein" evidence="2">
    <location>
        <begin position="28"/>
        <end position="217"/>
    </location>
</feature>
<sequence>MNRSRAALSLVVPLVLLAGCGSGTSQAVPSDAPPAAVTGTVPPRDDSPSRAPAGSPPASASPAGSDPSAATRLKPPTSTKGVEVERSPDAPPLVTGVRFARHRGFDRVVVDFKGSLPGYRVEWVPELVQDGSGEPIDVTGGAYLQVTITPANAHTESGKPTWTGGPIFQADLGNVRNVVRTGDFEAVVGVGIVLDRKAGFRVLEQKQPNRLVIDVAN</sequence>
<organism evidence="4 5">
    <name type="scientific">Planobispora rosea</name>
    <dbReference type="NCBI Taxonomy" id="35762"/>
    <lineage>
        <taxon>Bacteria</taxon>
        <taxon>Bacillati</taxon>
        <taxon>Actinomycetota</taxon>
        <taxon>Actinomycetes</taxon>
        <taxon>Streptosporangiales</taxon>
        <taxon>Streptosporangiaceae</taxon>
        <taxon>Planobispora</taxon>
    </lineage>
</organism>
<evidence type="ECO:0000313" key="4">
    <source>
        <dbReference type="EMBL" id="GIH86070.1"/>
    </source>
</evidence>
<feature type="compositionally biased region" description="Low complexity" evidence="1">
    <location>
        <begin position="33"/>
        <end position="42"/>
    </location>
</feature>
<reference evidence="4" key="1">
    <citation type="submission" date="2021-01" db="EMBL/GenBank/DDBJ databases">
        <title>Whole genome shotgun sequence of Planobispora rosea NBRC 15558.</title>
        <authorList>
            <person name="Komaki H."/>
            <person name="Tamura T."/>
        </authorList>
    </citation>
    <scope>NUCLEOTIDE SEQUENCE</scope>
    <source>
        <strain evidence="4">NBRC 15558</strain>
    </source>
</reference>
<dbReference type="Proteomes" id="UP000655044">
    <property type="component" value="Unassembled WGS sequence"/>
</dbReference>
<keyword evidence="5" id="KW-1185">Reference proteome</keyword>
<feature type="compositionally biased region" description="Low complexity" evidence="1">
    <location>
        <begin position="49"/>
        <end position="70"/>
    </location>
</feature>
<evidence type="ECO:0000256" key="2">
    <source>
        <dbReference type="SAM" id="SignalP"/>
    </source>
</evidence>
<name>A0A8J3S3D1_PLARO</name>
<protein>
    <recommendedName>
        <fullName evidence="3">AMIN-like domain-containing protein</fullName>
    </recommendedName>
</protein>
<proteinExistence type="predicted"/>